<proteinExistence type="predicted"/>
<feature type="compositionally biased region" description="Basic and acidic residues" evidence="1">
    <location>
        <begin position="77"/>
        <end position="103"/>
    </location>
</feature>
<evidence type="ECO:0000313" key="2">
    <source>
        <dbReference type="EMBL" id="RLM66410.1"/>
    </source>
</evidence>
<dbReference type="SUPFAM" id="SSF57756">
    <property type="entry name" value="Retrovirus zinc finger-like domains"/>
    <property type="match status" value="1"/>
</dbReference>
<dbReference type="Proteomes" id="UP000275267">
    <property type="component" value="Unassembled WGS sequence"/>
</dbReference>
<name>A0A3L6Q217_PANMI</name>
<dbReference type="GO" id="GO:0008270">
    <property type="term" value="F:zinc ion binding"/>
    <property type="evidence" value="ECO:0007669"/>
    <property type="project" value="InterPro"/>
</dbReference>
<feature type="region of interest" description="Disordered" evidence="1">
    <location>
        <begin position="1"/>
        <end position="26"/>
    </location>
</feature>
<dbReference type="InterPro" id="IPR036875">
    <property type="entry name" value="Znf_CCHC_sf"/>
</dbReference>
<evidence type="ECO:0000256" key="1">
    <source>
        <dbReference type="SAM" id="MobiDB-lite"/>
    </source>
</evidence>
<evidence type="ECO:0008006" key="4">
    <source>
        <dbReference type="Google" id="ProtNLM"/>
    </source>
</evidence>
<keyword evidence="3" id="KW-1185">Reference proteome</keyword>
<dbReference type="PANTHER" id="PTHR33170:SF51">
    <property type="entry name" value="CCHC-TYPE DOMAIN-CONTAINING PROTEIN"/>
    <property type="match status" value="1"/>
</dbReference>
<protein>
    <recommendedName>
        <fullName evidence="4">CCHC-type domain-containing protein</fullName>
    </recommendedName>
</protein>
<reference evidence="3" key="1">
    <citation type="journal article" date="2019" name="Nat. Commun.">
        <title>The genome of broomcorn millet.</title>
        <authorList>
            <person name="Zou C."/>
            <person name="Miki D."/>
            <person name="Li D."/>
            <person name="Tang Q."/>
            <person name="Xiao L."/>
            <person name="Rajput S."/>
            <person name="Deng P."/>
            <person name="Jia W."/>
            <person name="Huang R."/>
            <person name="Zhang M."/>
            <person name="Sun Y."/>
            <person name="Hu J."/>
            <person name="Fu X."/>
            <person name="Schnable P.S."/>
            <person name="Li F."/>
            <person name="Zhang H."/>
            <person name="Feng B."/>
            <person name="Zhu X."/>
            <person name="Liu R."/>
            <person name="Schnable J.C."/>
            <person name="Zhu J.-K."/>
            <person name="Zhang H."/>
        </authorList>
    </citation>
    <scope>NUCLEOTIDE SEQUENCE [LARGE SCALE GENOMIC DNA]</scope>
</reference>
<feature type="region of interest" description="Disordered" evidence="1">
    <location>
        <begin position="61"/>
        <end position="103"/>
    </location>
</feature>
<organism evidence="2 3">
    <name type="scientific">Panicum miliaceum</name>
    <name type="common">Proso millet</name>
    <name type="synonym">Broomcorn millet</name>
    <dbReference type="NCBI Taxonomy" id="4540"/>
    <lineage>
        <taxon>Eukaryota</taxon>
        <taxon>Viridiplantae</taxon>
        <taxon>Streptophyta</taxon>
        <taxon>Embryophyta</taxon>
        <taxon>Tracheophyta</taxon>
        <taxon>Spermatophyta</taxon>
        <taxon>Magnoliopsida</taxon>
        <taxon>Liliopsida</taxon>
        <taxon>Poales</taxon>
        <taxon>Poaceae</taxon>
        <taxon>PACMAD clade</taxon>
        <taxon>Panicoideae</taxon>
        <taxon>Panicodae</taxon>
        <taxon>Paniceae</taxon>
        <taxon>Panicinae</taxon>
        <taxon>Panicum</taxon>
        <taxon>Panicum sect. Panicum</taxon>
    </lineage>
</organism>
<comment type="caution">
    <text evidence="2">The sequence shown here is derived from an EMBL/GenBank/DDBJ whole genome shotgun (WGS) entry which is preliminary data.</text>
</comment>
<dbReference type="GO" id="GO:0003676">
    <property type="term" value="F:nucleic acid binding"/>
    <property type="evidence" value="ECO:0007669"/>
    <property type="project" value="InterPro"/>
</dbReference>
<dbReference type="EMBL" id="PQIB02000015">
    <property type="protein sequence ID" value="RLM66410.1"/>
    <property type="molecule type" value="Genomic_DNA"/>
</dbReference>
<dbReference type="Gene3D" id="4.10.60.10">
    <property type="entry name" value="Zinc finger, CCHC-type"/>
    <property type="match status" value="1"/>
</dbReference>
<dbReference type="PANTHER" id="PTHR33170">
    <property type="entry name" value="DUF4283 DOMAIN-CONTAINING PROTEIN-RELATED"/>
    <property type="match status" value="1"/>
</dbReference>
<dbReference type="STRING" id="4540.A0A3L6Q217"/>
<gene>
    <name evidence="2" type="ORF">C2845_PM16G04580</name>
</gene>
<sequence length="220" mass="25689">MGSRGGFQQRSVASCLGDRGGLGRFADSRYSRDFEMQKDHERAYKSYEREEYRGDAGWKEWDNYRQDPNRAGMHKRSVGERERDYENRRAADRDEKNYREEEAGDQKGKWKLVASTENHYYNCNLSGHFRKDCNNPPFCYCCKKSRHRAPACPEKKGLRLCGFGIPGQGYHSMHIPTDREKKKNEVVGIMTIEYGFITANGIERDLRHLFRKSQNGPLRS</sequence>
<evidence type="ECO:0000313" key="3">
    <source>
        <dbReference type="Proteomes" id="UP000275267"/>
    </source>
</evidence>
<feature type="compositionally biased region" description="Polar residues" evidence="1">
    <location>
        <begin position="1"/>
        <end position="12"/>
    </location>
</feature>
<accession>A0A3L6Q217</accession>
<dbReference type="OrthoDB" id="696297at2759"/>
<dbReference type="AlphaFoldDB" id="A0A3L6Q217"/>